<sequence>MKKFLIKVLTFFITIIISSYIIVWVYEKPKRLTYKNGTNIKLNKWNSIKIEKNSFDVIILGSSRGSSAYNPLILDSISKLNSYNMCTGSQHIKESFYMFKEILKFQKPKYLVYEAFLPSFKNSYDFNNLFSNAEFMANEMIYNEFLTEKFLDLLFPVIKYKAYLKQEAINILRGNQKKSYYESSWIKGHRPSNRVNDSIDIKKFPPIYSFSNTDLLPIATIEKYLSKIKSICEENNIKLICMRAPYPPSRMLKSTQDTAHMYFKNYFNKNQIPFYDLNYQSKTFYTDFDFEDYHHMNSIGAKKASKDLAIILNSYEGE</sequence>
<name>E4TQN8_MARTH</name>
<evidence type="ECO:0000256" key="1">
    <source>
        <dbReference type="SAM" id="Phobius"/>
    </source>
</evidence>
<organism evidence="2 3">
    <name type="scientific">Marivirga tractuosa (strain ATCC 23168 / DSM 4126 / NBRC 15989 / NCIMB 1408 / VKM B-1430 / H-43)</name>
    <name type="common">Microscilla tractuosa</name>
    <name type="synonym">Flexibacter tractuosus</name>
    <dbReference type="NCBI Taxonomy" id="643867"/>
    <lineage>
        <taxon>Bacteria</taxon>
        <taxon>Pseudomonadati</taxon>
        <taxon>Bacteroidota</taxon>
        <taxon>Cytophagia</taxon>
        <taxon>Cytophagales</taxon>
        <taxon>Marivirgaceae</taxon>
        <taxon>Marivirga</taxon>
    </lineage>
</organism>
<dbReference type="Proteomes" id="UP000008720">
    <property type="component" value="Chromosome"/>
</dbReference>
<feature type="transmembrane region" description="Helical" evidence="1">
    <location>
        <begin position="6"/>
        <end position="26"/>
    </location>
</feature>
<proteinExistence type="predicted"/>
<gene>
    <name evidence="2" type="ordered locus">Ftrac_0597</name>
</gene>
<evidence type="ECO:0000313" key="3">
    <source>
        <dbReference type="Proteomes" id="UP000008720"/>
    </source>
</evidence>
<dbReference type="EMBL" id="CP002349">
    <property type="protein sequence ID" value="ADR20599.1"/>
    <property type="molecule type" value="Genomic_DNA"/>
</dbReference>
<keyword evidence="1" id="KW-0472">Membrane</keyword>
<keyword evidence="1" id="KW-0812">Transmembrane</keyword>
<protein>
    <recommendedName>
        <fullName evidence="4">DUF1574 domain-containing protein</fullName>
    </recommendedName>
</protein>
<dbReference type="eggNOG" id="COG2755">
    <property type="taxonomic scope" value="Bacteria"/>
</dbReference>
<keyword evidence="3" id="KW-1185">Reference proteome</keyword>
<keyword evidence="1" id="KW-1133">Transmembrane helix</keyword>
<reference evidence="2 3" key="1">
    <citation type="journal article" date="2011" name="Stand. Genomic Sci.">
        <title>Complete genome sequence of Marivirga tractuosa type strain (H-43).</title>
        <authorList>
            <person name="Pagani I."/>
            <person name="Chertkov O."/>
            <person name="Lapidus A."/>
            <person name="Lucas S."/>
            <person name="Del Rio T.G."/>
            <person name="Tice H."/>
            <person name="Copeland A."/>
            <person name="Cheng J.F."/>
            <person name="Nolan M."/>
            <person name="Saunders E."/>
            <person name="Pitluck S."/>
            <person name="Held B."/>
            <person name="Goodwin L."/>
            <person name="Liolios K."/>
            <person name="Ovchinikova G."/>
            <person name="Ivanova N."/>
            <person name="Mavromatis K."/>
            <person name="Pati A."/>
            <person name="Chen A."/>
            <person name="Palaniappan K."/>
            <person name="Land M."/>
            <person name="Hauser L."/>
            <person name="Jeffries C.D."/>
            <person name="Detter J.C."/>
            <person name="Han C."/>
            <person name="Tapia R."/>
            <person name="Ngatchou-Djao O.D."/>
            <person name="Rohde M."/>
            <person name="Goker M."/>
            <person name="Spring S."/>
            <person name="Sikorski J."/>
            <person name="Woyke T."/>
            <person name="Bristow J."/>
            <person name="Eisen J.A."/>
            <person name="Markowitz V."/>
            <person name="Hugenholtz P."/>
            <person name="Klenk H.P."/>
            <person name="Kyrpides N.C."/>
        </authorList>
    </citation>
    <scope>NUCLEOTIDE SEQUENCE [LARGE SCALE GENOMIC DNA]</scope>
    <source>
        <strain evidence="3">ATCC 23168 / DSM 4126 / NBRC 15989 / NCIMB 1408 / VKM B-1430 / H-43</strain>
    </source>
</reference>
<dbReference type="AlphaFoldDB" id="E4TQN8"/>
<dbReference type="STRING" id="643867.Ftrac_0597"/>
<evidence type="ECO:0008006" key="4">
    <source>
        <dbReference type="Google" id="ProtNLM"/>
    </source>
</evidence>
<accession>E4TQN8</accession>
<dbReference type="KEGG" id="mtt:Ftrac_0597"/>
<dbReference type="SUPFAM" id="SSF52266">
    <property type="entry name" value="SGNH hydrolase"/>
    <property type="match status" value="1"/>
</dbReference>
<evidence type="ECO:0000313" key="2">
    <source>
        <dbReference type="EMBL" id="ADR20599.1"/>
    </source>
</evidence>
<dbReference type="HOGENOM" id="CLU_873781_0_0_10"/>